<feature type="domain" description="E3 ubiquitin-protein ligase ARIH1-like UBA-like" evidence="1">
    <location>
        <begin position="1"/>
        <end position="38"/>
    </location>
</feature>
<evidence type="ECO:0000313" key="2">
    <source>
        <dbReference type="EMBL" id="KAA6319642.1"/>
    </source>
</evidence>
<dbReference type="OrthoDB" id="10009520at2759"/>
<accession>A0A5J4QDV9</accession>
<dbReference type="AlphaFoldDB" id="A0A5J4QDV9"/>
<protein>
    <recommendedName>
        <fullName evidence="1">E3 ubiquitin-protein ligase ARIH1-like UBA-like domain-containing protein</fullName>
    </recommendedName>
</protein>
<evidence type="ECO:0000259" key="1">
    <source>
        <dbReference type="Pfam" id="PF21235"/>
    </source>
</evidence>
<dbReference type="InterPro" id="IPR048962">
    <property type="entry name" value="ARIH1-like_UBL"/>
</dbReference>
<dbReference type="EMBL" id="SNRW01045806">
    <property type="protein sequence ID" value="KAA6319642.1"/>
    <property type="molecule type" value="Genomic_DNA"/>
</dbReference>
<evidence type="ECO:0000313" key="3">
    <source>
        <dbReference type="Proteomes" id="UP000324800"/>
    </source>
</evidence>
<comment type="caution">
    <text evidence="2">The sequence shown here is derived from an EMBL/GenBank/DDBJ whole genome shotgun (WGS) entry which is preliminary data.</text>
</comment>
<dbReference type="Proteomes" id="UP000324800">
    <property type="component" value="Unassembled WGS sequence"/>
</dbReference>
<reference evidence="2 3" key="1">
    <citation type="submission" date="2019-03" db="EMBL/GenBank/DDBJ databases">
        <title>Single cell metagenomics reveals metabolic interactions within the superorganism composed of flagellate Streblomastix strix and complex community of Bacteroidetes bacteria on its surface.</title>
        <authorList>
            <person name="Treitli S.C."/>
            <person name="Kolisko M."/>
            <person name="Husnik F."/>
            <person name="Keeling P."/>
            <person name="Hampl V."/>
        </authorList>
    </citation>
    <scope>NUCLEOTIDE SEQUENCE [LARGE SCALE GENOMIC DNA]</scope>
    <source>
        <strain evidence="2">ST1C</strain>
    </source>
</reference>
<gene>
    <name evidence="2" type="ORF">EZS28_054789</name>
</gene>
<organism evidence="2 3">
    <name type="scientific">Streblomastix strix</name>
    <dbReference type="NCBI Taxonomy" id="222440"/>
    <lineage>
        <taxon>Eukaryota</taxon>
        <taxon>Metamonada</taxon>
        <taxon>Preaxostyla</taxon>
        <taxon>Oxymonadida</taxon>
        <taxon>Streblomastigidae</taxon>
        <taxon>Streblomastix</taxon>
    </lineage>
</organism>
<name>A0A5J4QDV9_9EUKA</name>
<feature type="non-terminal residue" evidence="2">
    <location>
        <position position="109"/>
    </location>
</feature>
<proteinExistence type="predicted"/>
<dbReference type="Pfam" id="PF21235">
    <property type="entry name" value="UBA_ARI1"/>
    <property type="match status" value="1"/>
</dbReference>
<sequence length="109" mass="12649">MERLIQEIQGLTQRSKDEVELLLVSFNWNKEKFITQYFGDMVKVLRQAGIIDQQLELEEKALKEKEKQKSSLKSLKGKQGKGKLKEILAEKVKDTEEINTKLVKDSDLI</sequence>